<accession>A0A1C4XGS1</accession>
<feature type="transmembrane region" description="Helical" evidence="1">
    <location>
        <begin position="196"/>
        <end position="215"/>
    </location>
</feature>
<reference evidence="3" key="1">
    <citation type="submission" date="2016-06" db="EMBL/GenBank/DDBJ databases">
        <authorList>
            <person name="Varghese N."/>
            <person name="Submissions Spin"/>
        </authorList>
    </citation>
    <scope>NUCLEOTIDE SEQUENCE [LARGE SCALE GENOMIC DNA]</scope>
    <source>
        <strain evidence="3">DSM 43168</strain>
    </source>
</reference>
<feature type="transmembrane region" description="Helical" evidence="1">
    <location>
        <begin position="254"/>
        <end position="275"/>
    </location>
</feature>
<gene>
    <name evidence="2" type="ORF">GA0070563_104471</name>
</gene>
<proteinExistence type="predicted"/>
<keyword evidence="3" id="KW-1185">Reference proteome</keyword>
<keyword evidence="1" id="KW-1133">Transmembrane helix</keyword>
<name>A0A1C4XGS1_9ACTN</name>
<feature type="transmembrane region" description="Helical" evidence="1">
    <location>
        <begin position="39"/>
        <end position="58"/>
    </location>
</feature>
<dbReference type="AlphaFoldDB" id="A0A1C4XGS1"/>
<feature type="transmembrane region" description="Helical" evidence="1">
    <location>
        <begin position="87"/>
        <end position="108"/>
    </location>
</feature>
<feature type="transmembrane region" description="Helical" evidence="1">
    <location>
        <begin position="129"/>
        <end position="150"/>
    </location>
</feature>
<organism evidence="2 3">
    <name type="scientific">Micromonospora carbonacea</name>
    <dbReference type="NCBI Taxonomy" id="47853"/>
    <lineage>
        <taxon>Bacteria</taxon>
        <taxon>Bacillati</taxon>
        <taxon>Actinomycetota</taxon>
        <taxon>Actinomycetes</taxon>
        <taxon>Micromonosporales</taxon>
        <taxon>Micromonosporaceae</taxon>
        <taxon>Micromonospora</taxon>
    </lineage>
</organism>
<dbReference type="EMBL" id="FMCT01000004">
    <property type="protein sequence ID" value="SCF07614.1"/>
    <property type="molecule type" value="Genomic_DNA"/>
</dbReference>
<feature type="transmembrane region" description="Helical" evidence="1">
    <location>
        <begin position="170"/>
        <end position="189"/>
    </location>
</feature>
<dbReference type="Proteomes" id="UP000183585">
    <property type="component" value="Unassembled WGS sequence"/>
</dbReference>
<evidence type="ECO:0000256" key="1">
    <source>
        <dbReference type="SAM" id="Phobius"/>
    </source>
</evidence>
<dbReference type="RefSeq" id="WP_074474464.1">
    <property type="nucleotide sequence ID" value="NZ_FMCT01000004.1"/>
</dbReference>
<keyword evidence="1" id="KW-0472">Membrane</keyword>
<protein>
    <submittedName>
        <fullName evidence="2">ABC-2 family transporter protein</fullName>
    </submittedName>
</protein>
<sequence length="280" mass="29357">MSSRTPSSVTVARPAGGRARFTDLLAAEWIKLWSLRSTYGSLAVIVVSAMLFSVRAALADRRNWPSYSAEHRAALDPIYDAFPAEGWLFVMLAAGSVGAVMIAGEYASGQIRTTFAAVPARWAVAAAKVIVLAAVMTVVGTVTAGSAFWISQAILADLPAGASIADPGALRAVAGSALLVPVCALTGLGIGALVRYSAPAIVTTTAVLLLLPLAFDMRHRWTAALHNALPWAAWERLVGMVPFPNFEGYPPTVGGAWAVFAAWPVVAALVTMAVVHHREP</sequence>
<evidence type="ECO:0000313" key="3">
    <source>
        <dbReference type="Proteomes" id="UP000183585"/>
    </source>
</evidence>
<evidence type="ECO:0000313" key="2">
    <source>
        <dbReference type="EMBL" id="SCF07614.1"/>
    </source>
</evidence>
<keyword evidence="1" id="KW-0812">Transmembrane</keyword>